<reference evidence="3" key="1">
    <citation type="journal article" date="2019" name="Int. J. Syst. Evol. Microbiol.">
        <title>The Global Catalogue of Microorganisms (GCM) 10K type strain sequencing project: providing services to taxonomists for standard genome sequencing and annotation.</title>
        <authorList>
            <consortium name="The Broad Institute Genomics Platform"/>
            <consortium name="The Broad Institute Genome Sequencing Center for Infectious Disease"/>
            <person name="Wu L."/>
            <person name="Ma J."/>
        </authorList>
    </citation>
    <scope>NUCLEOTIDE SEQUENCE [LARGE SCALE GENOMIC DNA]</scope>
    <source>
        <strain evidence="3">JCM 17805</strain>
    </source>
</reference>
<dbReference type="RefSeq" id="WP_345197018.1">
    <property type="nucleotide sequence ID" value="NZ_BAABFL010000420.1"/>
</dbReference>
<gene>
    <name evidence="2" type="ORF">GCM10023116_30590</name>
</gene>
<dbReference type="Gene3D" id="3.30.70.100">
    <property type="match status" value="1"/>
</dbReference>
<dbReference type="PROSITE" id="PS51725">
    <property type="entry name" value="ABM"/>
    <property type="match status" value="1"/>
</dbReference>
<dbReference type="EMBL" id="BAABFL010000420">
    <property type="protein sequence ID" value="GAA4650776.1"/>
    <property type="molecule type" value="Genomic_DNA"/>
</dbReference>
<name>A0ABP8V4P3_9GAMM</name>
<keyword evidence="2" id="KW-0560">Oxidoreductase</keyword>
<protein>
    <submittedName>
        <fullName evidence="2">Antibiotic biosynthesis monooxygenase</fullName>
    </submittedName>
</protein>
<dbReference type="Proteomes" id="UP001500604">
    <property type="component" value="Unassembled WGS sequence"/>
</dbReference>
<keyword evidence="3" id="KW-1185">Reference proteome</keyword>
<dbReference type="InterPro" id="IPR011008">
    <property type="entry name" value="Dimeric_a/b-barrel"/>
</dbReference>
<dbReference type="GO" id="GO:0004497">
    <property type="term" value="F:monooxygenase activity"/>
    <property type="evidence" value="ECO:0007669"/>
    <property type="project" value="UniProtKB-KW"/>
</dbReference>
<comment type="caution">
    <text evidence="2">The sequence shown here is derived from an EMBL/GenBank/DDBJ whole genome shotgun (WGS) entry which is preliminary data.</text>
</comment>
<dbReference type="InterPro" id="IPR007138">
    <property type="entry name" value="ABM_dom"/>
</dbReference>
<evidence type="ECO:0000313" key="3">
    <source>
        <dbReference type="Proteomes" id="UP001500604"/>
    </source>
</evidence>
<proteinExistence type="predicted"/>
<dbReference type="Pfam" id="PF03992">
    <property type="entry name" value="ABM"/>
    <property type="match status" value="1"/>
</dbReference>
<evidence type="ECO:0000313" key="2">
    <source>
        <dbReference type="EMBL" id="GAA4650776.1"/>
    </source>
</evidence>
<dbReference type="SUPFAM" id="SSF54909">
    <property type="entry name" value="Dimeric alpha+beta barrel"/>
    <property type="match status" value="1"/>
</dbReference>
<feature type="domain" description="ABM" evidence="1">
    <location>
        <begin position="5"/>
        <end position="98"/>
    </location>
</feature>
<evidence type="ECO:0000259" key="1">
    <source>
        <dbReference type="PROSITE" id="PS51725"/>
    </source>
</evidence>
<keyword evidence="2" id="KW-0503">Monooxygenase</keyword>
<organism evidence="2 3">
    <name type="scientific">Kistimonas scapharcae</name>
    <dbReference type="NCBI Taxonomy" id="1036133"/>
    <lineage>
        <taxon>Bacteria</taxon>
        <taxon>Pseudomonadati</taxon>
        <taxon>Pseudomonadota</taxon>
        <taxon>Gammaproteobacteria</taxon>
        <taxon>Oceanospirillales</taxon>
        <taxon>Endozoicomonadaceae</taxon>
        <taxon>Kistimonas</taxon>
    </lineage>
</organism>
<accession>A0ABP8V4P3</accession>
<sequence length="106" mass="12578">MNNELVFYVEFNVKPEAVDDFLKDATAVLKAMAKEDTFVCTYFHRDSENPCRFTLYERWREATMADFIKNQLNAKDYRKAYEATLPKRLASPRTMTVLEPIGEWRR</sequence>